<reference evidence="2 3" key="1">
    <citation type="submission" date="2013-08" db="EMBL/GenBank/DDBJ databases">
        <title>The genome sequence of Knoellia sinensis.</title>
        <authorList>
            <person name="Zhu W."/>
            <person name="Wang G."/>
        </authorList>
    </citation>
    <scope>NUCLEOTIDE SEQUENCE [LARGE SCALE GENOMIC DNA]</scope>
    <source>
        <strain evidence="2 3">KCTC 19936</strain>
    </source>
</reference>
<dbReference type="InterPro" id="IPR016181">
    <property type="entry name" value="Acyl_CoA_acyltransferase"/>
</dbReference>
<dbReference type="OrthoDB" id="5241264at2"/>
<evidence type="ECO:0000313" key="3">
    <source>
        <dbReference type="Proteomes" id="UP000030002"/>
    </source>
</evidence>
<evidence type="ECO:0000313" key="2">
    <source>
        <dbReference type="EMBL" id="KGN31912.1"/>
    </source>
</evidence>
<comment type="caution">
    <text evidence="2">The sequence shown here is derived from an EMBL/GenBank/DDBJ whole genome shotgun (WGS) entry which is preliminary data.</text>
</comment>
<dbReference type="STRING" id="1385520.N802_19350"/>
<gene>
    <name evidence="2" type="ORF">N802_19350</name>
</gene>
<dbReference type="PROSITE" id="PS51186">
    <property type="entry name" value="GNAT"/>
    <property type="match status" value="1"/>
</dbReference>
<proteinExistence type="predicted"/>
<dbReference type="Gene3D" id="3.40.630.30">
    <property type="match status" value="1"/>
</dbReference>
<dbReference type="GO" id="GO:0016747">
    <property type="term" value="F:acyltransferase activity, transferring groups other than amino-acyl groups"/>
    <property type="evidence" value="ECO:0007669"/>
    <property type="project" value="InterPro"/>
</dbReference>
<dbReference type="eggNOG" id="COG3393">
    <property type="taxonomic scope" value="Bacteria"/>
</dbReference>
<dbReference type="InterPro" id="IPR025289">
    <property type="entry name" value="DUF4081"/>
</dbReference>
<name>A0A0A0J771_9MICO</name>
<dbReference type="InterPro" id="IPR016794">
    <property type="entry name" value="UCP21603_acetyltransf"/>
</dbReference>
<dbReference type="AlphaFoldDB" id="A0A0A0J771"/>
<dbReference type="PIRSF" id="PIRSF021603">
    <property type="entry name" value="UCP21603_acetyltransf"/>
    <property type="match status" value="1"/>
</dbReference>
<evidence type="ECO:0000259" key="1">
    <source>
        <dbReference type="PROSITE" id="PS51186"/>
    </source>
</evidence>
<keyword evidence="2" id="KW-0808">Transferase</keyword>
<keyword evidence="3" id="KW-1185">Reference proteome</keyword>
<dbReference type="RefSeq" id="WP_035916790.1">
    <property type="nucleotide sequence ID" value="NZ_AVPJ01000009.1"/>
</dbReference>
<organism evidence="2 3">
    <name type="scientific">Knoellia sinensis KCTC 19936</name>
    <dbReference type="NCBI Taxonomy" id="1385520"/>
    <lineage>
        <taxon>Bacteria</taxon>
        <taxon>Bacillati</taxon>
        <taxon>Actinomycetota</taxon>
        <taxon>Actinomycetes</taxon>
        <taxon>Micrococcales</taxon>
        <taxon>Intrasporangiaceae</taxon>
        <taxon>Knoellia</taxon>
    </lineage>
</organism>
<dbReference type="Pfam" id="PF13312">
    <property type="entry name" value="DUF4081"/>
    <property type="match status" value="1"/>
</dbReference>
<accession>A0A0A0J771</accession>
<dbReference type="SUPFAM" id="SSF55729">
    <property type="entry name" value="Acyl-CoA N-acyltransferases (Nat)"/>
    <property type="match status" value="1"/>
</dbReference>
<sequence length="281" mass="30262">MLRTRTPVRSLTRSDVDDALELCSRNVAAHVFVAARILESVPSGSIASAMGVREDGRLTSLCWASANIVPVESTPASRRLYAERVRRWRGRVASLLGPREEVVDLWDTLEPHWGAARATRAHQPLLSTSTPPSALGVVPDPRVRPARADEVDLVLPAAEHMFTAEIGYAPYTGSPRGYRGSLAALIARGHTYVVVEDGEVIFKTDIGSLALGCAQLQGVWLAPRLRGQGLAVPMLAAVMEQVMAGPAPMVSLYVNDFNTPALATYRALGFAPIGEFTTILL</sequence>
<dbReference type="Proteomes" id="UP000030002">
    <property type="component" value="Unassembled WGS sequence"/>
</dbReference>
<protein>
    <submittedName>
        <fullName evidence="2">Acetyltransferase</fullName>
    </submittedName>
</protein>
<dbReference type="InterPro" id="IPR000182">
    <property type="entry name" value="GNAT_dom"/>
</dbReference>
<dbReference type="Pfam" id="PF00583">
    <property type="entry name" value="Acetyltransf_1"/>
    <property type="match status" value="1"/>
</dbReference>
<feature type="domain" description="N-acetyltransferase" evidence="1">
    <location>
        <begin position="141"/>
        <end position="281"/>
    </location>
</feature>
<dbReference type="EMBL" id="AVPJ01000009">
    <property type="protein sequence ID" value="KGN31912.1"/>
    <property type="molecule type" value="Genomic_DNA"/>
</dbReference>